<evidence type="ECO:0000313" key="5">
    <source>
        <dbReference type="EMBL" id="KAA8916245.1"/>
    </source>
</evidence>
<comment type="catalytic activity">
    <reaction evidence="1">
        <text>(E)-ferulate + H(+) = 2-methoxy-4-vinylphenol + CO2</text>
        <dbReference type="Rhea" id="RHEA:33807"/>
        <dbReference type="ChEBI" id="CHEBI:15378"/>
        <dbReference type="ChEBI" id="CHEBI:16526"/>
        <dbReference type="ChEBI" id="CHEBI:29749"/>
        <dbReference type="ChEBI" id="CHEBI:42438"/>
        <dbReference type="EC" id="4.1.1.102"/>
    </reaction>
</comment>
<comment type="subunit">
    <text evidence="1">Homodimer. May form higher order oligomers.</text>
</comment>
<evidence type="ECO:0000313" key="6">
    <source>
        <dbReference type="Proteomes" id="UP000761534"/>
    </source>
</evidence>
<comment type="cofactor">
    <cofactor evidence="1">
        <name>Mn(2+)</name>
        <dbReference type="ChEBI" id="CHEBI:29035"/>
    </cofactor>
</comment>
<feature type="binding site" evidence="1">
    <location>
        <begin position="162"/>
        <end position="167"/>
    </location>
    <ligand>
        <name>prenylated FMN</name>
        <dbReference type="ChEBI" id="CHEBI:87746"/>
    </ligand>
</feature>
<dbReference type="AlphaFoldDB" id="A0A642VCB9"/>
<protein>
    <recommendedName>
        <fullName evidence="1">Ferulic acid decarboxylase 1</fullName>
        <ecNumber evidence="1">4.1.1.102</ecNumber>
    </recommendedName>
    <alternativeName>
        <fullName evidence="1">Phenacrylate decarboxylase</fullName>
    </alternativeName>
</protein>
<keyword evidence="1" id="KW-0479">Metal-binding</keyword>
<comment type="similarity">
    <text evidence="1">Belongs to the UbiD family. UbiD-like/FDC subfamily.</text>
</comment>
<dbReference type="EC" id="4.1.1.102" evidence="1"/>
<reference evidence="5" key="1">
    <citation type="journal article" date="2019" name="G3 (Bethesda)">
        <title>Genome Assemblies of Two Rare Opportunistic Yeast Pathogens: Diutina rugosa (syn. Candida rugosa) and Trichomonascus ciferrii (syn. Candida ciferrii).</title>
        <authorList>
            <person name="Mixao V."/>
            <person name="Saus E."/>
            <person name="Hansen A.P."/>
            <person name="Lass-Florl C."/>
            <person name="Gabaldon T."/>
        </authorList>
    </citation>
    <scope>NUCLEOTIDE SEQUENCE</scope>
    <source>
        <strain evidence="5">CBS 4856</strain>
    </source>
</reference>
<feature type="domain" description="3-octaprenyl-4-hydroxybenzoate carboxy-lyase-like N-terminal" evidence="3">
    <location>
        <begin position="8"/>
        <end position="96"/>
    </location>
</feature>
<feature type="binding site" evidence="1">
    <location>
        <position position="384"/>
    </location>
    <ligand>
        <name>prenylated FMN</name>
        <dbReference type="ChEBI" id="CHEBI:87746"/>
    </ligand>
</feature>
<comment type="subcellular location">
    <subcellularLocation>
        <location evidence="1">Cytoplasm</location>
    </subcellularLocation>
</comment>
<evidence type="ECO:0000259" key="3">
    <source>
        <dbReference type="Pfam" id="PF20695"/>
    </source>
</evidence>
<dbReference type="VEuPathDB" id="FungiDB:TRICI_001613"/>
<feature type="binding site" evidence="1">
    <location>
        <position position="226"/>
    </location>
    <ligand>
        <name>Mn(2+)</name>
        <dbReference type="ChEBI" id="CHEBI:29035"/>
    </ligand>
</feature>
<organism evidence="5 6">
    <name type="scientific">Trichomonascus ciferrii</name>
    <dbReference type="NCBI Taxonomy" id="44093"/>
    <lineage>
        <taxon>Eukaryota</taxon>
        <taxon>Fungi</taxon>
        <taxon>Dikarya</taxon>
        <taxon>Ascomycota</taxon>
        <taxon>Saccharomycotina</taxon>
        <taxon>Dipodascomycetes</taxon>
        <taxon>Dipodascales</taxon>
        <taxon>Trichomonascaceae</taxon>
        <taxon>Trichomonascus</taxon>
        <taxon>Trichomonascus ciferrii complex</taxon>
    </lineage>
</organism>
<feature type="domain" description="3-octaprenyl-4-hydroxybenzoate carboxy-lyase-like C-terminal" evidence="4">
    <location>
        <begin position="317"/>
        <end position="451"/>
    </location>
</feature>
<feature type="active site" description="Proton donor" evidence="1">
    <location>
        <position position="275"/>
    </location>
</feature>
<evidence type="ECO:0000256" key="1">
    <source>
        <dbReference type="HAMAP-Rule" id="MF_03196"/>
    </source>
</evidence>
<gene>
    <name evidence="1" type="primary">FDC1</name>
    <name evidence="5" type="ORF">TRICI_001613</name>
</gene>
<comment type="caution">
    <text evidence="1">Lacks conserved residue(s) required for the propagation of feature annotation.</text>
</comment>
<dbReference type="Pfam" id="PF20695">
    <property type="entry name" value="UbiD_N"/>
    <property type="match status" value="1"/>
</dbReference>
<evidence type="ECO:0000259" key="2">
    <source>
        <dbReference type="Pfam" id="PF01977"/>
    </source>
</evidence>
<dbReference type="SUPFAM" id="SSF143968">
    <property type="entry name" value="UbiD C-terminal domain-like"/>
    <property type="match status" value="1"/>
</dbReference>
<dbReference type="SUPFAM" id="SSF50475">
    <property type="entry name" value="FMN-binding split barrel"/>
    <property type="match status" value="1"/>
</dbReference>
<accession>A0A642VCB9</accession>
<comment type="catalytic activity">
    <reaction evidence="1">
        <text>(E)-4-coumarate + H(+) = 4-vinylphenol + CO2</text>
        <dbReference type="Rhea" id="RHEA:33227"/>
        <dbReference type="ChEBI" id="CHEBI:1883"/>
        <dbReference type="ChEBI" id="CHEBI:12876"/>
        <dbReference type="ChEBI" id="CHEBI:15378"/>
        <dbReference type="ChEBI" id="CHEBI:16526"/>
        <dbReference type="EC" id="4.1.1.102"/>
    </reaction>
</comment>
<dbReference type="GO" id="GO:0005737">
    <property type="term" value="C:cytoplasm"/>
    <property type="evidence" value="ECO:0007669"/>
    <property type="project" value="UniProtKB-SubCell"/>
</dbReference>
<dbReference type="GO" id="GO:0033494">
    <property type="term" value="P:ferulate metabolic process"/>
    <property type="evidence" value="ECO:0007669"/>
    <property type="project" value="UniProtKB-UniRule"/>
</dbReference>
<dbReference type="Gene3D" id="1.20.5.4570">
    <property type="match status" value="1"/>
</dbReference>
<dbReference type="GO" id="GO:0046872">
    <property type="term" value="F:metal ion binding"/>
    <property type="evidence" value="ECO:0007669"/>
    <property type="project" value="UniProtKB-KW"/>
</dbReference>
<feature type="domain" description="3-octaprenyl-4-hydroxybenzoate carboxy-lyase-like Rift-related" evidence="2">
    <location>
        <begin position="111"/>
        <end position="311"/>
    </location>
</feature>
<feature type="binding site" evidence="1">
    <location>
        <begin position="184"/>
        <end position="185"/>
    </location>
    <ligand>
        <name>prenylated FMN</name>
        <dbReference type="ChEBI" id="CHEBI:87746"/>
    </ligand>
</feature>
<dbReference type="EMBL" id="SWFS01000115">
    <property type="protein sequence ID" value="KAA8916245.1"/>
    <property type="molecule type" value="Genomic_DNA"/>
</dbReference>
<dbReference type="PANTHER" id="PTHR30108:SF17">
    <property type="entry name" value="FERULIC ACID DECARBOXYLASE 1"/>
    <property type="match status" value="1"/>
</dbReference>
<comment type="cofactor">
    <cofactor evidence="1">
        <name>prenylated FMN</name>
        <dbReference type="ChEBI" id="CHEBI:87746"/>
    </cofactor>
    <text evidence="1">Binds 1 prenylated FMN per subunit.</text>
</comment>
<dbReference type="Proteomes" id="UP000761534">
    <property type="component" value="Unassembled WGS sequence"/>
</dbReference>
<evidence type="ECO:0000259" key="4">
    <source>
        <dbReference type="Pfam" id="PF20696"/>
    </source>
</evidence>
<comment type="function">
    <text evidence="1">Catalyzes the reversible decarboxylation of aromatic carboxylic acids like ferulic acid, p-coumaric acid or cinnamic acid, producing the corresponding vinyl derivatives 4-vinylphenol, 4-vinylguaiacol, and styrene, respectively, which play the role of aroma metabolites.</text>
</comment>
<feature type="binding site" evidence="1">
    <location>
        <position position="162"/>
    </location>
    <ligand>
        <name>Mn(2+)</name>
        <dbReference type="ChEBI" id="CHEBI:29035"/>
    </ligand>
</feature>
<dbReference type="NCBIfam" id="TIGR00148">
    <property type="entry name" value="UbiD family decarboxylase"/>
    <property type="match status" value="1"/>
</dbReference>
<feature type="binding site" evidence="1">
    <location>
        <position position="226"/>
    </location>
    <ligand>
        <name>prenylated FMN</name>
        <dbReference type="ChEBI" id="CHEBI:87746"/>
    </ligand>
</feature>
<dbReference type="InterPro" id="IPR048304">
    <property type="entry name" value="UbiD_Rift_dom"/>
</dbReference>
<dbReference type="Pfam" id="PF01977">
    <property type="entry name" value="UbiD"/>
    <property type="match status" value="1"/>
</dbReference>
<dbReference type="GO" id="GO:0016831">
    <property type="term" value="F:carboxy-lyase activity"/>
    <property type="evidence" value="ECO:0007669"/>
    <property type="project" value="UniProtKB-UniRule"/>
</dbReference>
<comment type="catalytic activity">
    <reaction evidence="1">
        <text>(E)-cinnamate + H(+) = styrene + CO2</text>
        <dbReference type="Rhea" id="RHEA:46920"/>
        <dbReference type="ChEBI" id="CHEBI:15378"/>
        <dbReference type="ChEBI" id="CHEBI:15669"/>
        <dbReference type="ChEBI" id="CHEBI:16526"/>
        <dbReference type="ChEBI" id="CHEBI:27452"/>
        <dbReference type="EC" id="4.1.1.102"/>
    </reaction>
</comment>
<dbReference type="InterPro" id="IPR049381">
    <property type="entry name" value="UbiD-like_C"/>
</dbReference>
<dbReference type="OrthoDB" id="4878259at2759"/>
<keyword evidence="1" id="KW-0963">Cytoplasm</keyword>
<dbReference type="HAMAP" id="MF_01983">
    <property type="entry name" value="UbiD_FDC"/>
    <property type="match status" value="1"/>
</dbReference>
<dbReference type="GO" id="GO:0046281">
    <property type="term" value="P:cinnamic acid catabolic process"/>
    <property type="evidence" value="ECO:0007669"/>
    <property type="project" value="UniProtKB-UniRule"/>
</dbReference>
<dbReference type="InterPro" id="IPR032903">
    <property type="entry name" value="FDC-like"/>
</dbReference>
<dbReference type="InterPro" id="IPR049383">
    <property type="entry name" value="UbiD-like_N"/>
</dbReference>
<keyword evidence="1" id="KW-0210">Decarboxylase</keyword>
<sequence length="494" mass="54975">MDFRQFVKELKEEGYIVEVSKEVDPNLEVGAIIRRVYETGAPAPLFSNLIGRKGDGLFRILGAPLGVSKIQGRELGRVARSLGLESTASAKQIISKINEAKEKPPVPCVEVENGPIKENKIVGDEIDLNELPVPFQHEDDGGKYIQTFGMFAVQSPDGKWTNWSITRAMVHDKRHLVGPIIPKQDIGTIFELWKQKGEDMPYALCFGVPPAAIMVGGMPIPKWTNEPDFIGALTGKGVDVVKCESNNLLIPANSEIVLEGVASISETGKEGPMAEYHGMIFPGESRQCPLFRVDSVSYRNDPILPLCVAGRAPEENHTVWSLMQAAEVLNICQHHDLPIKMVWCPFESHCLWFAFQVDRAKLAKLQTTPEEFCRKLGHVVFGSKPGWYIPKIFLVGEDVDPSNLNDVIWAEATRCEPGKSEFVFTEYSSIPLIPYVSYGFSKDKSTSGKVVKCCMLPVEFTESPLPWKVGSFQGNYPQSLQKRVLENWSAYGFK</sequence>
<dbReference type="Gene3D" id="3.40.1670.10">
    <property type="entry name" value="UbiD C-terminal domain-like"/>
    <property type="match status" value="1"/>
</dbReference>
<keyword evidence="6" id="KW-1185">Reference proteome</keyword>
<proteinExistence type="inferred from homology"/>
<keyword evidence="1" id="KW-0456">Lyase</keyword>
<comment type="caution">
    <text evidence="5">The sequence shown here is derived from an EMBL/GenBank/DDBJ whole genome shotgun (WGS) entry which is preliminary data.</text>
</comment>
<dbReference type="Pfam" id="PF20696">
    <property type="entry name" value="UbiD_C"/>
    <property type="match status" value="1"/>
</dbReference>
<name>A0A642VCB9_9ASCO</name>
<keyword evidence="1" id="KW-0464">Manganese</keyword>
<dbReference type="PANTHER" id="PTHR30108">
    <property type="entry name" value="3-OCTAPRENYL-4-HYDROXYBENZOATE CARBOXY-LYASE-RELATED"/>
    <property type="match status" value="1"/>
</dbReference>
<dbReference type="InterPro" id="IPR002830">
    <property type="entry name" value="UbiD"/>
</dbReference>